<comment type="subcellular location">
    <subcellularLocation>
        <location evidence="1">Nucleus</location>
    </subcellularLocation>
</comment>
<evidence type="ECO:0000313" key="9">
    <source>
        <dbReference type="EMBL" id="KAJ3743630.1"/>
    </source>
</evidence>
<dbReference type="InterPro" id="IPR014710">
    <property type="entry name" value="RmlC-like_jellyroll"/>
</dbReference>
<name>A0A9W8TX89_9AGAR</name>
<dbReference type="SUPFAM" id="SSF51182">
    <property type="entry name" value="RmlC-like cupins"/>
    <property type="match status" value="1"/>
</dbReference>
<keyword evidence="4" id="KW-0539">Nucleus</keyword>
<dbReference type="GO" id="GO:0051382">
    <property type="term" value="P:kinetochore assembly"/>
    <property type="evidence" value="ECO:0007669"/>
    <property type="project" value="InterPro"/>
</dbReference>
<dbReference type="Proteomes" id="UP001142393">
    <property type="component" value="Unassembled WGS sequence"/>
</dbReference>
<comment type="function">
    <text evidence="5">Component of the kinetochore, a multiprotein complex that assembles on centromeric DNA and attaches chromosomes to spindle microtubules, mediating chromosome segregation and sister chromatid segregation during meiosis and mitosis. Component of the inner kinetochore constitutive centromere-associated network (CCAN), which serves as a structural platform for outer kinetochore assembly.</text>
</comment>
<gene>
    <name evidence="9" type="ORF">DFH05DRAFT_1496859</name>
</gene>
<dbReference type="Pfam" id="PF11699">
    <property type="entry name" value="CENP-C_C"/>
    <property type="match status" value="1"/>
</dbReference>
<comment type="caution">
    <text evidence="9">The sequence shown here is derived from an EMBL/GenBank/DDBJ whole genome shotgun (WGS) entry which is preliminary data.</text>
</comment>
<feature type="compositionally biased region" description="Basic and acidic residues" evidence="7">
    <location>
        <begin position="51"/>
        <end position="65"/>
    </location>
</feature>
<dbReference type="GO" id="GO:0051315">
    <property type="term" value="P:attachment of mitotic spindle microtubules to kinetochore"/>
    <property type="evidence" value="ECO:0007669"/>
    <property type="project" value="TreeGrafter"/>
</dbReference>
<feature type="domain" description="Mif2/CENP-C cupin" evidence="8">
    <location>
        <begin position="201"/>
        <end position="284"/>
    </location>
</feature>
<evidence type="ECO:0000256" key="5">
    <source>
        <dbReference type="ARBA" id="ARBA00057947"/>
    </source>
</evidence>
<organism evidence="9 10">
    <name type="scientific">Lentinula detonsa</name>
    <dbReference type="NCBI Taxonomy" id="2804962"/>
    <lineage>
        <taxon>Eukaryota</taxon>
        <taxon>Fungi</taxon>
        <taxon>Dikarya</taxon>
        <taxon>Basidiomycota</taxon>
        <taxon>Agaricomycotina</taxon>
        <taxon>Agaricomycetes</taxon>
        <taxon>Agaricomycetidae</taxon>
        <taxon>Agaricales</taxon>
        <taxon>Marasmiineae</taxon>
        <taxon>Omphalotaceae</taxon>
        <taxon>Lentinula</taxon>
    </lineage>
</organism>
<dbReference type="EMBL" id="JANVFU010000008">
    <property type="protein sequence ID" value="KAJ3743630.1"/>
    <property type="molecule type" value="Genomic_DNA"/>
</dbReference>
<feature type="compositionally biased region" description="Low complexity" evidence="7">
    <location>
        <begin position="16"/>
        <end position="29"/>
    </location>
</feature>
<dbReference type="PANTHER" id="PTHR16684:SF11">
    <property type="entry name" value="CENTROMERE PROTEIN C"/>
    <property type="match status" value="1"/>
</dbReference>
<feature type="region of interest" description="Disordered" evidence="7">
    <location>
        <begin position="92"/>
        <end position="163"/>
    </location>
</feature>
<dbReference type="PANTHER" id="PTHR16684">
    <property type="entry name" value="CENTROMERE PROTEIN C"/>
    <property type="match status" value="1"/>
</dbReference>
<accession>A0A9W8TX89</accession>
<comment type="similarity">
    <text evidence="2">Belongs to the CENP-C/MIF2 family.</text>
</comment>
<proteinExistence type="inferred from homology"/>
<protein>
    <recommendedName>
        <fullName evidence="6">CENP-C homolog</fullName>
    </recommendedName>
</protein>
<dbReference type="AlphaFoldDB" id="A0A9W8TX89"/>
<dbReference type="InterPro" id="IPR028386">
    <property type="entry name" value="CENP-C/Mif2/cnp3"/>
</dbReference>
<dbReference type="GO" id="GO:0005634">
    <property type="term" value="C:nucleus"/>
    <property type="evidence" value="ECO:0007669"/>
    <property type="project" value="UniProtKB-SubCell"/>
</dbReference>
<dbReference type="GO" id="GO:0051455">
    <property type="term" value="P:spindle attachment to meiosis I kinetochore"/>
    <property type="evidence" value="ECO:0007669"/>
    <property type="project" value="TreeGrafter"/>
</dbReference>
<evidence type="ECO:0000259" key="8">
    <source>
        <dbReference type="Pfam" id="PF11699"/>
    </source>
</evidence>
<keyword evidence="10" id="KW-1185">Reference proteome</keyword>
<dbReference type="FunFam" id="2.60.120.10:FF:000033">
    <property type="entry name" value="Centromere protein C 1"/>
    <property type="match status" value="1"/>
</dbReference>
<evidence type="ECO:0000313" key="10">
    <source>
        <dbReference type="Proteomes" id="UP001142393"/>
    </source>
</evidence>
<reference evidence="9 10" key="1">
    <citation type="journal article" date="2023" name="Proc. Natl. Acad. Sci. U.S.A.">
        <title>A global phylogenomic analysis of the shiitake genus Lentinula.</title>
        <authorList>
            <person name="Sierra-Patev S."/>
            <person name="Min B."/>
            <person name="Naranjo-Ortiz M."/>
            <person name="Looney B."/>
            <person name="Konkel Z."/>
            <person name="Slot J.C."/>
            <person name="Sakamoto Y."/>
            <person name="Steenwyk J.L."/>
            <person name="Rokas A."/>
            <person name="Carro J."/>
            <person name="Camarero S."/>
            <person name="Ferreira P."/>
            <person name="Molpeceres G."/>
            <person name="Ruiz-Duenas F.J."/>
            <person name="Serrano A."/>
            <person name="Henrissat B."/>
            <person name="Drula E."/>
            <person name="Hughes K.W."/>
            <person name="Mata J.L."/>
            <person name="Ishikawa N.K."/>
            <person name="Vargas-Isla R."/>
            <person name="Ushijima S."/>
            <person name="Smith C.A."/>
            <person name="Donoghue J."/>
            <person name="Ahrendt S."/>
            <person name="Andreopoulos W."/>
            <person name="He G."/>
            <person name="LaButti K."/>
            <person name="Lipzen A."/>
            <person name="Ng V."/>
            <person name="Riley R."/>
            <person name="Sandor L."/>
            <person name="Barry K."/>
            <person name="Martinez A.T."/>
            <person name="Xiao Y."/>
            <person name="Gibbons J.G."/>
            <person name="Terashima K."/>
            <person name="Grigoriev I.V."/>
            <person name="Hibbett D."/>
        </authorList>
    </citation>
    <scope>NUCLEOTIDE SEQUENCE [LARGE SCALE GENOMIC DNA]</scope>
    <source>
        <strain evidence="9 10">TFB7810</strain>
    </source>
</reference>
<dbReference type="GO" id="GO:0019237">
    <property type="term" value="F:centromeric DNA binding"/>
    <property type="evidence" value="ECO:0007669"/>
    <property type="project" value="InterPro"/>
</dbReference>
<dbReference type="InterPro" id="IPR025974">
    <property type="entry name" value="Mif2/CENP-C_cupin"/>
</dbReference>
<feature type="compositionally biased region" description="Polar residues" evidence="7">
    <location>
        <begin position="1"/>
        <end position="10"/>
    </location>
</feature>
<dbReference type="InterPro" id="IPR011051">
    <property type="entry name" value="RmlC_Cupin_sf"/>
</dbReference>
<dbReference type="CDD" id="cd06993">
    <property type="entry name" value="cupin_CENP-C_C"/>
    <property type="match status" value="1"/>
</dbReference>
<dbReference type="Gene3D" id="2.60.120.10">
    <property type="entry name" value="Jelly Rolls"/>
    <property type="match status" value="1"/>
</dbReference>
<evidence type="ECO:0000256" key="3">
    <source>
        <dbReference type="ARBA" id="ARBA00023125"/>
    </source>
</evidence>
<evidence type="ECO:0000256" key="7">
    <source>
        <dbReference type="SAM" id="MobiDB-lite"/>
    </source>
</evidence>
<dbReference type="GO" id="GO:0000776">
    <property type="term" value="C:kinetochore"/>
    <property type="evidence" value="ECO:0007669"/>
    <property type="project" value="InterPro"/>
</dbReference>
<sequence>MTNSAFSSVSPPFAMSSTSSETTITPSSSQLTINTSEEALFTSSSSVTPNKKVEVPQHEGEHEPDTPTSSTSSSTSSFTTVTADMLTYTAEHSSGSYEPPLLSSSSNINPSSSSTGPVIDQLVATSSSKYSPPPPPKTIKRRSKSSTFHASFPEQGWDDDTPTNGNVLDFRTEQPVSRRLTYTEKLITHSLGMAYEGNWSFCKVFADGSFMASGYIHISPGGRKSSKTVKDNTYIFHVVEGAVNVKIHDTAYIIAQGGSFMVPRGNIYFIENICERTTKLMFVQAREVTAGEQDDPLRLVRGQPPPKLFPALPKSKLFILLGWVIERLFKRFVKYRKAILSWYLRSAMQVGRYVQGPKAYIAFFVLGFLFRSLGPSRSLLPRVNVQVIRE</sequence>
<evidence type="ECO:0000256" key="4">
    <source>
        <dbReference type="ARBA" id="ARBA00023242"/>
    </source>
</evidence>
<keyword evidence="3" id="KW-0238">DNA-binding</keyword>
<evidence type="ECO:0000256" key="6">
    <source>
        <dbReference type="ARBA" id="ARBA00075033"/>
    </source>
</evidence>
<feature type="compositionally biased region" description="Low complexity" evidence="7">
    <location>
        <begin position="99"/>
        <end position="114"/>
    </location>
</feature>
<evidence type="ECO:0000256" key="1">
    <source>
        <dbReference type="ARBA" id="ARBA00004123"/>
    </source>
</evidence>
<feature type="compositionally biased region" description="Polar residues" evidence="7">
    <location>
        <begin position="30"/>
        <end position="49"/>
    </location>
</feature>
<feature type="region of interest" description="Disordered" evidence="7">
    <location>
        <begin position="1"/>
        <end position="78"/>
    </location>
</feature>
<feature type="compositionally biased region" description="Low complexity" evidence="7">
    <location>
        <begin position="66"/>
        <end position="78"/>
    </location>
</feature>
<evidence type="ECO:0000256" key="2">
    <source>
        <dbReference type="ARBA" id="ARBA00010291"/>
    </source>
</evidence>